<keyword evidence="6" id="KW-1185">Reference proteome</keyword>
<accession>A0A9X7VXN9</accession>
<evidence type="ECO:0000313" key="6">
    <source>
        <dbReference type="Proteomes" id="UP000663505"/>
    </source>
</evidence>
<dbReference type="KEGG" id="afx:JZ786_21460"/>
<keyword evidence="3" id="KW-0812">Transmembrane</keyword>
<dbReference type="InterPro" id="IPR000620">
    <property type="entry name" value="EamA_dom"/>
</dbReference>
<reference evidence="5 6" key="1">
    <citation type="submission" date="2021-02" db="EMBL/GenBank/DDBJ databases">
        <title>Alicyclobacillus curvatus sp. nov. and Alicyclobacillus mengziensis sp. nov., two acidophilic bacteria isolated from acid mine drainage.</title>
        <authorList>
            <person name="Huang Y."/>
        </authorList>
    </citation>
    <scope>NUCLEOTIDE SEQUENCE [LARGE SCALE GENOMIC DNA]</scope>
    <source>
        <strain evidence="5 6">S30H14</strain>
    </source>
</reference>
<dbReference type="EMBL" id="CP071182">
    <property type="protein sequence ID" value="QSO46956.1"/>
    <property type="molecule type" value="Genomic_DNA"/>
</dbReference>
<keyword evidence="3" id="KW-0472">Membrane</keyword>
<organism evidence="5 6">
    <name type="scientific">Alicyclobacillus mengziensis</name>
    <dbReference type="NCBI Taxonomy" id="2931921"/>
    <lineage>
        <taxon>Bacteria</taxon>
        <taxon>Bacillati</taxon>
        <taxon>Bacillota</taxon>
        <taxon>Bacilli</taxon>
        <taxon>Bacillales</taxon>
        <taxon>Alicyclobacillaceae</taxon>
        <taxon>Alicyclobacillus</taxon>
    </lineage>
</organism>
<dbReference type="GO" id="GO:0016020">
    <property type="term" value="C:membrane"/>
    <property type="evidence" value="ECO:0007669"/>
    <property type="project" value="InterPro"/>
</dbReference>
<dbReference type="RefSeq" id="WP_206656317.1">
    <property type="nucleotide sequence ID" value="NZ_CP071182.1"/>
</dbReference>
<feature type="transmembrane region" description="Helical" evidence="3">
    <location>
        <begin position="93"/>
        <end position="114"/>
    </location>
</feature>
<dbReference type="SUPFAM" id="SSF103481">
    <property type="entry name" value="Multidrug resistance efflux transporter EmrE"/>
    <property type="match status" value="2"/>
</dbReference>
<gene>
    <name evidence="5" type="ORF">JZ786_21460</name>
</gene>
<evidence type="ECO:0000256" key="2">
    <source>
        <dbReference type="ARBA" id="ARBA00007362"/>
    </source>
</evidence>
<dbReference type="PROSITE" id="PS51257">
    <property type="entry name" value="PROKAR_LIPOPROTEIN"/>
    <property type="match status" value="1"/>
</dbReference>
<evidence type="ECO:0000256" key="3">
    <source>
        <dbReference type="SAM" id="Phobius"/>
    </source>
</evidence>
<name>A0A9X7VXN9_9BACL</name>
<evidence type="ECO:0000256" key="1">
    <source>
        <dbReference type="ARBA" id="ARBA00004127"/>
    </source>
</evidence>
<feature type="domain" description="EamA" evidence="4">
    <location>
        <begin position="153"/>
        <end position="285"/>
    </location>
</feature>
<dbReference type="InterPro" id="IPR037185">
    <property type="entry name" value="EmrE-like"/>
</dbReference>
<feature type="transmembrane region" description="Helical" evidence="3">
    <location>
        <begin position="7"/>
        <end position="29"/>
    </location>
</feature>
<feature type="transmembrane region" description="Helical" evidence="3">
    <location>
        <begin position="126"/>
        <end position="143"/>
    </location>
</feature>
<feature type="transmembrane region" description="Helical" evidence="3">
    <location>
        <begin position="41"/>
        <end position="57"/>
    </location>
</feature>
<feature type="domain" description="EamA" evidence="4">
    <location>
        <begin position="6"/>
        <end position="140"/>
    </location>
</feature>
<proteinExistence type="inferred from homology"/>
<feature type="transmembrane region" description="Helical" evidence="3">
    <location>
        <begin position="182"/>
        <end position="202"/>
    </location>
</feature>
<evidence type="ECO:0000259" key="4">
    <source>
        <dbReference type="Pfam" id="PF00892"/>
    </source>
</evidence>
<feature type="transmembrane region" description="Helical" evidence="3">
    <location>
        <begin position="244"/>
        <end position="264"/>
    </location>
</feature>
<comment type="subcellular location">
    <subcellularLocation>
        <location evidence="1">Endomembrane system</location>
        <topology evidence="1">Multi-pass membrane protein</topology>
    </subcellularLocation>
</comment>
<protein>
    <submittedName>
        <fullName evidence="5">DMT family transporter</fullName>
    </submittedName>
</protein>
<feature type="transmembrane region" description="Helical" evidence="3">
    <location>
        <begin position="214"/>
        <end position="237"/>
    </location>
</feature>
<dbReference type="Pfam" id="PF00892">
    <property type="entry name" value="EamA"/>
    <property type="match status" value="2"/>
</dbReference>
<keyword evidence="3" id="KW-1133">Transmembrane helix</keyword>
<dbReference type="PANTHER" id="PTHR22911">
    <property type="entry name" value="ACYL-MALONYL CONDENSING ENZYME-RELATED"/>
    <property type="match status" value="1"/>
</dbReference>
<feature type="transmembrane region" description="Helical" evidence="3">
    <location>
        <begin position="270"/>
        <end position="289"/>
    </location>
</feature>
<feature type="transmembrane region" description="Helical" evidence="3">
    <location>
        <begin position="69"/>
        <end position="87"/>
    </location>
</feature>
<comment type="similarity">
    <text evidence="2">Belongs to the EamA transporter family.</text>
</comment>
<feature type="transmembrane region" description="Helical" evidence="3">
    <location>
        <begin position="155"/>
        <end position="175"/>
    </location>
</feature>
<evidence type="ECO:0000313" key="5">
    <source>
        <dbReference type="EMBL" id="QSO46956.1"/>
    </source>
</evidence>
<dbReference type="PANTHER" id="PTHR22911:SF137">
    <property type="entry name" value="SOLUTE CARRIER FAMILY 35 MEMBER G2-RELATED"/>
    <property type="match status" value="1"/>
</dbReference>
<dbReference type="AlphaFoldDB" id="A0A9X7VXN9"/>
<dbReference type="Proteomes" id="UP000663505">
    <property type="component" value="Chromosome"/>
</dbReference>
<sequence length="304" mass="33654">MKNAPWYALMVLAAGSCFGLISPMLKISYNFGFTAAEATDVQYVLGLIPLWLMMPFWRQGKKHIRRGQWPILAVIGLASAATSYTYYSALLYMPASLAIVLLFQFTWMVMLIDIVVTRKVPSRPKWIGAGLIVVGTILAVGLFEERFAHFPLWTIAFGLLAGLSYAITLYLSAYVDSDTSPVLRSAVIVTIATLIVFIPFPPMFVQHIGAVKNFWAWGFLMALFSQIVPPILMMIAIPHTGGRMAGVLGSVELPVAVLSAWLILGEQVNLMRWIGVILILAGIIISEWPTREEPELLPRNPESI</sequence>